<dbReference type="AlphaFoldDB" id="A0A368H876"/>
<feature type="compositionally biased region" description="Basic and acidic residues" evidence="1">
    <location>
        <begin position="177"/>
        <end position="191"/>
    </location>
</feature>
<evidence type="ECO:0000313" key="2">
    <source>
        <dbReference type="EMBL" id="RCN52774.1"/>
    </source>
</evidence>
<dbReference type="OrthoDB" id="10253254at2759"/>
<proteinExistence type="predicted"/>
<feature type="compositionally biased region" description="Basic and acidic residues" evidence="1">
    <location>
        <begin position="29"/>
        <end position="39"/>
    </location>
</feature>
<gene>
    <name evidence="2" type="ORF">ANCCAN_01151</name>
</gene>
<comment type="caution">
    <text evidence="2">The sequence shown here is derived from an EMBL/GenBank/DDBJ whole genome shotgun (WGS) entry which is preliminary data.</text>
</comment>
<reference evidence="2 3" key="1">
    <citation type="submission" date="2014-10" db="EMBL/GenBank/DDBJ databases">
        <title>Draft genome of the hookworm Ancylostoma caninum.</title>
        <authorList>
            <person name="Mitreva M."/>
        </authorList>
    </citation>
    <scope>NUCLEOTIDE SEQUENCE [LARGE SCALE GENOMIC DNA]</scope>
    <source>
        <strain evidence="2 3">Baltimore</strain>
    </source>
</reference>
<sequence length="292" mass="35019">MWTSKIPLRLAGGDIGSVLGLDRLARVKKEEHLRKRGDETPGAGVSDSVRRDIHKFQSEKYRDERRGLAADSRKRDRDRDRERDRDRGRERNGRDDERGSRSRRDDRHRSERGDRDEKRRRKDYETPNFKAPFTPSRYSWNDDDGPVQKSSWDTPSPRTVSSSRRGDSERSVSSIWRSERRHRDEDRQKKYERIDESVRSIKEEGFEPTFYNAAERAQWEAEQKIIDREWYDNDGVYDDEYNPFAKVSEEFVEKREKQWQEKTSGPRLTLKQQSIKRENELWENNRLHRSGK</sequence>
<feature type="region of interest" description="Disordered" evidence="1">
    <location>
        <begin position="29"/>
        <end position="191"/>
    </location>
</feature>
<evidence type="ECO:0000256" key="1">
    <source>
        <dbReference type="SAM" id="MobiDB-lite"/>
    </source>
</evidence>
<accession>A0A368H876</accession>
<feature type="compositionally biased region" description="Basic and acidic residues" evidence="1">
    <location>
        <begin position="48"/>
        <end position="125"/>
    </location>
</feature>
<dbReference type="Proteomes" id="UP000252519">
    <property type="component" value="Unassembled WGS sequence"/>
</dbReference>
<protein>
    <submittedName>
        <fullName evidence="2">Uncharacterized protein</fullName>
    </submittedName>
</protein>
<dbReference type="EMBL" id="JOJR01000005">
    <property type="protein sequence ID" value="RCN52774.1"/>
    <property type="molecule type" value="Genomic_DNA"/>
</dbReference>
<name>A0A368H876_ANCCA</name>
<organism evidence="2 3">
    <name type="scientific">Ancylostoma caninum</name>
    <name type="common">Dog hookworm</name>
    <dbReference type="NCBI Taxonomy" id="29170"/>
    <lineage>
        <taxon>Eukaryota</taxon>
        <taxon>Metazoa</taxon>
        <taxon>Ecdysozoa</taxon>
        <taxon>Nematoda</taxon>
        <taxon>Chromadorea</taxon>
        <taxon>Rhabditida</taxon>
        <taxon>Rhabditina</taxon>
        <taxon>Rhabditomorpha</taxon>
        <taxon>Strongyloidea</taxon>
        <taxon>Ancylostomatidae</taxon>
        <taxon>Ancylostomatinae</taxon>
        <taxon>Ancylostoma</taxon>
    </lineage>
</organism>
<evidence type="ECO:0000313" key="3">
    <source>
        <dbReference type="Proteomes" id="UP000252519"/>
    </source>
</evidence>
<keyword evidence="3" id="KW-1185">Reference proteome</keyword>
<feature type="compositionally biased region" description="Low complexity" evidence="1">
    <location>
        <begin position="154"/>
        <end position="163"/>
    </location>
</feature>
<dbReference type="STRING" id="29170.A0A368H876"/>